<dbReference type="InterPro" id="IPR003660">
    <property type="entry name" value="HAMP_dom"/>
</dbReference>
<evidence type="ECO:0000259" key="7">
    <source>
        <dbReference type="PROSITE" id="PS50885"/>
    </source>
</evidence>
<name>A0ABW3KA25_9BACT</name>
<dbReference type="CDD" id="cd06225">
    <property type="entry name" value="HAMP"/>
    <property type="match status" value="1"/>
</dbReference>
<feature type="region of interest" description="Disordered" evidence="4">
    <location>
        <begin position="672"/>
        <end position="692"/>
    </location>
</feature>
<feature type="domain" description="HAMP" evidence="7">
    <location>
        <begin position="336"/>
        <end position="388"/>
    </location>
</feature>
<dbReference type="PANTHER" id="PTHR43531:SF11">
    <property type="entry name" value="METHYL-ACCEPTING CHEMOTAXIS PROTEIN 3"/>
    <property type="match status" value="1"/>
</dbReference>
<dbReference type="InterPro" id="IPR004089">
    <property type="entry name" value="MCPsignal_dom"/>
</dbReference>
<dbReference type="InterPro" id="IPR051310">
    <property type="entry name" value="MCP_chemotaxis"/>
</dbReference>
<comment type="caution">
    <text evidence="8">The sequence shown here is derived from an EMBL/GenBank/DDBJ whole genome shotgun (WGS) entry which is preliminary data.</text>
</comment>
<organism evidence="8 9">
    <name type="scientific">Ohtaekwangia kribbensis</name>
    <dbReference type="NCBI Taxonomy" id="688913"/>
    <lineage>
        <taxon>Bacteria</taxon>
        <taxon>Pseudomonadati</taxon>
        <taxon>Bacteroidota</taxon>
        <taxon>Cytophagia</taxon>
        <taxon>Cytophagales</taxon>
        <taxon>Fulvivirgaceae</taxon>
        <taxon>Ohtaekwangia</taxon>
    </lineage>
</organism>
<dbReference type="SUPFAM" id="SSF58104">
    <property type="entry name" value="Methyl-accepting chemotaxis protein (MCP) signaling domain"/>
    <property type="match status" value="1"/>
</dbReference>
<evidence type="ECO:0000256" key="5">
    <source>
        <dbReference type="SAM" id="Phobius"/>
    </source>
</evidence>
<accession>A0ABW3KA25</accession>
<feature type="transmembrane region" description="Helical" evidence="5">
    <location>
        <begin position="315"/>
        <end position="335"/>
    </location>
</feature>
<dbReference type="SMART" id="SM00283">
    <property type="entry name" value="MA"/>
    <property type="match status" value="1"/>
</dbReference>
<dbReference type="EMBL" id="JBHTKA010000008">
    <property type="protein sequence ID" value="MFD1002061.1"/>
    <property type="molecule type" value="Genomic_DNA"/>
</dbReference>
<dbReference type="PROSITE" id="PS50111">
    <property type="entry name" value="CHEMOTAXIS_TRANSDUC_2"/>
    <property type="match status" value="1"/>
</dbReference>
<proteinExistence type="inferred from homology"/>
<keyword evidence="5" id="KW-0472">Membrane</keyword>
<feature type="transmembrane region" description="Helical" evidence="5">
    <location>
        <begin position="12"/>
        <end position="33"/>
    </location>
</feature>
<keyword evidence="1" id="KW-0145">Chemotaxis</keyword>
<keyword evidence="3" id="KW-0807">Transducer</keyword>
<feature type="domain" description="Methyl-accepting transducer" evidence="6">
    <location>
        <begin position="433"/>
        <end position="648"/>
    </location>
</feature>
<protein>
    <submittedName>
        <fullName evidence="8">Methyl-accepting chemotaxis protein</fullName>
    </submittedName>
</protein>
<gene>
    <name evidence="8" type="ORF">ACFQ21_22235</name>
</gene>
<dbReference type="Proteomes" id="UP001597112">
    <property type="component" value="Unassembled WGS sequence"/>
</dbReference>
<evidence type="ECO:0000256" key="3">
    <source>
        <dbReference type="PROSITE-ProRule" id="PRU00284"/>
    </source>
</evidence>
<evidence type="ECO:0000259" key="6">
    <source>
        <dbReference type="PROSITE" id="PS50111"/>
    </source>
</evidence>
<sequence length="714" mass="78458">MLNKMTIRNKLIMAFAALVSLMIVIFIIAYLRISMVSDRINAMMNGTVVQQVSITRIRQYTGNIIRDQKKIIIETDAQRISDLAEQLDASEKTIDKDLVTIQTLSSGELLAIAQQIAVKLESMMKVSKDIVRLATENSEVLASEKSFNEGYAEFSKAIATLDELNKYISDSGTKEQLTAVSRVKNDLTALYNQEKNLLLASTDATRQEVRDETVTIENDLELAVTQLSRTVSGESLLLIERYARQYASFYVVHREVMELAFRSTNAKALALSNGQADVVAVDVAKTVDSYLDRINIQLAKEREETNEMYSSAMRIMVSIIFLAIVISLLMGMWLLRGIMGSLNDATDVVKKISAGDFSVDVKVTTEDEIGVMLKQFQQMVEKLRSSVSIAKRVSKGDLMIDFEAEKQRGGELDDALEQMVKNLREIVVTIYNGADNVTAASHQVASASQQMSRGAQEQASATEEVSSSMEQMAANILQNTDNSRETEKIASKALKDIQASSESVAEAVEAITVIADKIVIIEEIASKTDLLALNAAVEAARAGEHGKGFAVVAAEVRKLAERSQRAAAEITDISARTVKQARESKELLSSTLPDINRTAELVQEIAAASVEQNQGSTQVNKAIQQLSHVTQGNASAAEEMSSNAEELNSQAEELKAAISYFRVDYRGRKSIARSGTNRKTETSRYPATASAHNNHDGLDLKLDDVINDNDFTEF</sequence>
<dbReference type="RefSeq" id="WP_377582806.1">
    <property type="nucleotide sequence ID" value="NZ_JBHTKA010000008.1"/>
</dbReference>
<feature type="region of interest" description="Disordered" evidence="4">
    <location>
        <begin position="448"/>
        <end position="468"/>
    </location>
</feature>
<evidence type="ECO:0000256" key="4">
    <source>
        <dbReference type="SAM" id="MobiDB-lite"/>
    </source>
</evidence>
<evidence type="ECO:0000313" key="8">
    <source>
        <dbReference type="EMBL" id="MFD1002061.1"/>
    </source>
</evidence>
<evidence type="ECO:0000256" key="2">
    <source>
        <dbReference type="ARBA" id="ARBA00029447"/>
    </source>
</evidence>
<reference evidence="9" key="1">
    <citation type="journal article" date="2019" name="Int. J. Syst. Evol. Microbiol.">
        <title>The Global Catalogue of Microorganisms (GCM) 10K type strain sequencing project: providing services to taxonomists for standard genome sequencing and annotation.</title>
        <authorList>
            <consortium name="The Broad Institute Genomics Platform"/>
            <consortium name="The Broad Institute Genome Sequencing Center for Infectious Disease"/>
            <person name="Wu L."/>
            <person name="Ma J."/>
        </authorList>
    </citation>
    <scope>NUCLEOTIDE SEQUENCE [LARGE SCALE GENOMIC DNA]</scope>
    <source>
        <strain evidence="9">CCUG 58938</strain>
    </source>
</reference>
<dbReference type="Pfam" id="PF00015">
    <property type="entry name" value="MCPsignal"/>
    <property type="match status" value="1"/>
</dbReference>
<dbReference type="Gene3D" id="1.10.287.950">
    <property type="entry name" value="Methyl-accepting chemotaxis protein"/>
    <property type="match status" value="1"/>
</dbReference>
<dbReference type="PANTHER" id="PTHR43531">
    <property type="entry name" value="PROTEIN ICFG"/>
    <property type="match status" value="1"/>
</dbReference>
<keyword evidence="5" id="KW-0812">Transmembrane</keyword>
<dbReference type="PROSITE" id="PS50885">
    <property type="entry name" value="HAMP"/>
    <property type="match status" value="1"/>
</dbReference>
<dbReference type="Pfam" id="PF12729">
    <property type="entry name" value="4HB_MCP_1"/>
    <property type="match status" value="1"/>
</dbReference>
<dbReference type="InterPro" id="IPR024478">
    <property type="entry name" value="HlyB_4HB_MCP"/>
</dbReference>
<dbReference type="Gene3D" id="6.10.340.10">
    <property type="match status" value="1"/>
</dbReference>
<comment type="similarity">
    <text evidence="2">Belongs to the methyl-accepting chemotaxis (MCP) protein family.</text>
</comment>
<evidence type="ECO:0000256" key="1">
    <source>
        <dbReference type="ARBA" id="ARBA00022500"/>
    </source>
</evidence>
<feature type="compositionally biased region" description="Polar residues" evidence="4">
    <location>
        <begin position="453"/>
        <end position="468"/>
    </location>
</feature>
<dbReference type="SMART" id="SM00304">
    <property type="entry name" value="HAMP"/>
    <property type="match status" value="1"/>
</dbReference>
<keyword evidence="9" id="KW-1185">Reference proteome</keyword>
<evidence type="ECO:0000313" key="9">
    <source>
        <dbReference type="Proteomes" id="UP001597112"/>
    </source>
</evidence>
<dbReference type="Pfam" id="PF00672">
    <property type="entry name" value="HAMP"/>
    <property type="match status" value="1"/>
</dbReference>
<keyword evidence="5" id="KW-1133">Transmembrane helix</keyword>